<reference evidence="2" key="1">
    <citation type="submission" date="2022-03" db="EMBL/GenBank/DDBJ databases">
        <authorList>
            <person name="Alioto T."/>
            <person name="Alioto T."/>
            <person name="Gomez Garrido J."/>
        </authorList>
    </citation>
    <scope>NUCLEOTIDE SEQUENCE</scope>
</reference>
<feature type="compositionally biased region" description="Basic and acidic residues" evidence="1">
    <location>
        <begin position="43"/>
        <end position="60"/>
    </location>
</feature>
<evidence type="ECO:0000313" key="3">
    <source>
        <dbReference type="Proteomes" id="UP001295444"/>
    </source>
</evidence>
<gene>
    <name evidence="2" type="ORF">PECUL_23A011092</name>
</gene>
<evidence type="ECO:0000256" key="1">
    <source>
        <dbReference type="SAM" id="MobiDB-lite"/>
    </source>
</evidence>
<feature type="compositionally biased region" description="Polar residues" evidence="1">
    <location>
        <begin position="73"/>
        <end position="101"/>
    </location>
</feature>
<sequence length="101" mass="11043">MEKNKMAAESITRWRVEAALPEQRLCTFLEVGVDLNTTCWQQSDDRQRNLSVPPDHRVTPEGDSSPLKLKQFGSLTGALSTQSEVSPSTSRTGSVGTLSGH</sequence>
<dbReference type="Proteomes" id="UP001295444">
    <property type="component" value="Chromosome 13"/>
</dbReference>
<dbReference type="AlphaFoldDB" id="A0AAD1TNQ4"/>
<dbReference type="EMBL" id="OW240924">
    <property type="protein sequence ID" value="CAH2328518.1"/>
    <property type="molecule type" value="Genomic_DNA"/>
</dbReference>
<feature type="region of interest" description="Disordered" evidence="1">
    <location>
        <begin position="42"/>
        <end position="101"/>
    </location>
</feature>
<proteinExistence type="predicted"/>
<name>A0AAD1TNQ4_PELCU</name>
<organism evidence="2 3">
    <name type="scientific">Pelobates cultripes</name>
    <name type="common">Western spadefoot toad</name>
    <dbReference type="NCBI Taxonomy" id="61616"/>
    <lineage>
        <taxon>Eukaryota</taxon>
        <taxon>Metazoa</taxon>
        <taxon>Chordata</taxon>
        <taxon>Craniata</taxon>
        <taxon>Vertebrata</taxon>
        <taxon>Euteleostomi</taxon>
        <taxon>Amphibia</taxon>
        <taxon>Batrachia</taxon>
        <taxon>Anura</taxon>
        <taxon>Pelobatoidea</taxon>
        <taxon>Pelobatidae</taxon>
        <taxon>Pelobates</taxon>
    </lineage>
</organism>
<protein>
    <submittedName>
        <fullName evidence="2">Uncharacterized protein</fullName>
    </submittedName>
</protein>
<keyword evidence="3" id="KW-1185">Reference proteome</keyword>
<accession>A0AAD1TNQ4</accession>
<evidence type="ECO:0000313" key="2">
    <source>
        <dbReference type="EMBL" id="CAH2328518.1"/>
    </source>
</evidence>